<name>A0ABR0S9K3_9HYPO</name>
<accession>A0ABR0S9K3</accession>
<evidence type="ECO:0000313" key="2">
    <source>
        <dbReference type="Proteomes" id="UP001338125"/>
    </source>
</evidence>
<organism evidence="1 2">
    <name type="scientific">Cladobotryum mycophilum</name>
    <dbReference type="NCBI Taxonomy" id="491253"/>
    <lineage>
        <taxon>Eukaryota</taxon>
        <taxon>Fungi</taxon>
        <taxon>Dikarya</taxon>
        <taxon>Ascomycota</taxon>
        <taxon>Pezizomycotina</taxon>
        <taxon>Sordariomycetes</taxon>
        <taxon>Hypocreomycetidae</taxon>
        <taxon>Hypocreales</taxon>
        <taxon>Hypocreaceae</taxon>
        <taxon>Cladobotryum</taxon>
    </lineage>
</organism>
<gene>
    <name evidence="1" type="ORF">PT974_10340</name>
</gene>
<reference evidence="1 2" key="1">
    <citation type="submission" date="2024-01" db="EMBL/GenBank/DDBJ databases">
        <title>Complete genome of Cladobotryum mycophilum ATHUM6906.</title>
        <authorList>
            <person name="Christinaki A.C."/>
            <person name="Myridakis A.I."/>
            <person name="Kouvelis V.N."/>
        </authorList>
    </citation>
    <scope>NUCLEOTIDE SEQUENCE [LARGE SCALE GENOMIC DNA]</scope>
    <source>
        <strain evidence="1 2">ATHUM6906</strain>
    </source>
</reference>
<proteinExistence type="predicted"/>
<keyword evidence="2" id="KW-1185">Reference proteome</keyword>
<comment type="caution">
    <text evidence="1">The sequence shown here is derived from an EMBL/GenBank/DDBJ whole genome shotgun (WGS) entry which is preliminary data.</text>
</comment>
<dbReference type="EMBL" id="JAVFKD010000015">
    <property type="protein sequence ID" value="KAK5988844.1"/>
    <property type="molecule type" value="Genomic_DNA"/>
</dbReference>
<evidence type="ECO:0000313" key="1">
    <source>
        <dbReference type="EMBL" id="KAK5988844.1"/>
    </source>
</evidence>
<dbReference type="Proteomes" id="UP001338125">
    <property type="component" value="Unassembled WGS sequence"/>
</dbReference>
<protein>
    <submittedName>
        <fullName evidence="1">Uncharacterized protein</fullName>
    </submittedName>
</protein>
<sequence>MKIYPILLTKCFKYHDLIKLLEPAAALAKPLRINIEGPLTCVEKLIPGIKWNLDIYSRPFLQPAGPELAKLAFKHVYGRQAPNDLPVTDEYLG</sequence>